<keyword evidence="3" id="KW-0540">Nuclease</keyword>
<keyword evidence="5" id="KW-0269">Exonuclease</keyword>
<evidence type="ECO:0000256" key="3">
    <source>
        <dbReference type="ARBA" id="ARBA00022722"/>
    </source>
</evidence>
<dbReference type="Proteomes" id="UP001172083">
    <property type="component" value="Unassembled WGS sequence"/>
</dbReference>
<comment type="caution">
    <text evidence="8">The sequence shown here is derived from an EMBL/GenBank/DDBJ whole genome shotgun (WGS) entry which is preliminary data.</text>
</comment>
<evidence type="ECO:0000256" key="7">
    <source>
        <dbReference type="SAM" id="Coils"/>
    </source>
</evidence>
<dbReference type="Pfam" id="PF02609">
    <property type="entry name" value="Exonuc_VII_S"/>
    <property type="match status" value="1"/>
</dbReference>
<feature type="coiled-coil region" evidence="7">
    <location>
        <begin position="5"/>
        <end position="63"/>
    </location>
</feature>
<evidence type="ECO:0000256" key="6">
    <source>
        <dbReference type="NCBIfam" id="TIGR01280"/>
    </source>
</evidence>
<evidence type="ECO:0000256" key="2">
    <source>
        <dbReference type="ARBA" id="ARBA00022490"/>
    </source>
</evidence>
<keyword evidence="4 8" id="KW-0378">Hydrolase</keyword>
<keyword evidence="7" id="KW-0175">Coiled coil</keyword>
<proteinExistence type="inferred from homology"/>
<organism evidence="8 9">
    <name type="scientific">Agaribacillus aureus</name>
    <dbReference type="NCBI Taxonomy" id="3051825"/>
    <lineage>
        <taxon>Bacteria</taxon>
        <taxon>Pseudomonadati</taxon>
        <taxon>Bacteroidota</taxon>
        <taxon>Cytophagia</taxon>
        <taxon>Cytophagales</taxon>
        <taxon>Splendidivirgaceae</taxon>
        <taxon>Agaribacillus</taxon>
    </lineage>
</organism>
<dbReference type="Gene3D" id="1.10.287.1040">
    <property type="entry name" value="Exonuclease VII, small subunit"/>
    <property type="match status" value="1"/>
</dbReference>
<dbReference type="InterPro" id="IPR003761">
    <property type="entry name" value="Exonuc_VII_S"/>
</dbReference>
<dbReference type="NCBIfam" id="TIGR01280">
    <property type="entry name" value="xseB"/>
    <property type="match status" value="1"/>
</dbReference>
<evidence type="ECO:0000256" key="4">
    <source>
        <dbReference type="ARBA" id="ARBA00022801"/>
    </source>
</evidence>
<dbReference type="EC" id="3.1.11.6" evidence="6"/>
<evidence type="ECO:0000256" key="5">
    <source>
        <dbReference type="ARBA" id="ARBA00022839"/>
    </source>
</evidence>
<keyword evidence="9" id="KW-1185">Reference proteome</keyword>
<dbReference type="RefSeq" id="WP_346757442.1">
    <property type="nucleotide sequence ID" value="NZ_JAUJEB010000001.1"/>
</dbReference>
<gene>
    <name evidence="8" type="primary">xseB</name>
    <name evidence="8" type="ORF">QQ020_08650</name>
</gene>
<name>A0ABT8L7A8_9BACT</name>
<comment type="similarity">
    <text evidence="1">Belongs to the XseB family.</text>
</comment>
<dbReference type="GO" id="GO:0008855">
    <property type="term" value="F:exodeoxyribonuclease VII activity"/>
    <property type="evidence" value="ECO:0007669"/>
    <property type="project" value="UniProtKB-EC"/>
</dbReference>
<accession>A0ABT8L7A8</accession>
<evidence type="ECO:0000256" key="1">
    <source>
        <dbReference type="ARBA" id="ARBA00009998"/>
    </source>
</evidence>
<dbReference type="EMBL" id="JAUJEB010000001">
    <property type="protein sequence ID" value="MDN5212118.1"/>
    <property type="molecule type" value="Genomic_DNA"/>
</dbReference>
<protein>
    <recommendedName>
        <fullName evidence="6">Exodeoxyribonuclease VII small subunit</fullName>
        <ecNumber evidence="6">3.1.11.6</ecNumber>
    </recommendedName>
</protein>
<reference evidence="8" key="1">
    <citation type="submission" date="2023-06" db="EMBL/GenBank/DDBJ databases">
        <title>Genomic of Agaribacillus aureum.</title>
        <authorList>
            <person name="Wang G."/>
        </authorList>
    </citation>
    <scope>NUCLEOTIDE SEQUENCE</scope>
    <source>
        <strain evidence="8">BMA12</strain>
    </source>
</reference>
<keyword evidence="2" id="KW-0963">Cytoplasm</keyword>
<evidence type="ECO:0000313" key="8">
    <source>
        <dbReference type="EMBL" id="MDN5212118.1"/>
    </source>
</evidence>
<sequence length="64" mass="7304">MAEKKLNYKKALERLEEIVGKIENDEPEVDELSLLVKEASELVKKCKEKLKMTEEELDGALGDI</sequence>
<dbReference type="SUPFAM" id="SSF116842">
    <property type="entry name" value="XseB-like"/>
    <property type="match status" value="1"/>
</dbReference>
<evidence type="ECO:0000313" key="9">
    <source>
        <dbReference type="Proteomes" id="UP001172083"/>
    </source>
</evidence>
<dbReference type="InterPro" id="IPR037004">
    <property type="entry name" value="Exonuc_VII_ssu_sf"/>
</dbReference>